<organism evidence="1 2">
    <name type="scientific">Lysobacter panacisoli</name>
    <dbReference type="NCBI Taxonomy" id="1255263"/>
    <lineage>
        <taxon>Bacteria</taxon>
        <taxon>Pseudomonadati</taxon>
        <taxon>Pseudomonadota</taxon>
        <taxon>Gammaproteobacteria</taxon>
        <taxon>Lysobacterales</taxon>
        <taxon>Lysobacteraceae</taxon>
        <taxon>Lysobacter</taxon>
    </lineage>
</organism>
<sequence>MRAPRPLLTAPFVAGFPETLVRATVSSNGTVTHLQPPEYHGDPAAGSGILCYYHFGWDLLEATRAAGFTKVDMVLPWNPGVGLMGSLWTLTAVR</sequence>
<dbReference type="Proteomes" id="UP001501083">
    <property type="component" value="Unassembled WGS sequence"/>
</dbReference>
<gene>
    <name evidence="1" type="ORF">GCM10025759_08740</name>
</gene>
<proteinExistence type="predicted"/>
<comment type="caution">
    <text evidence="1">The sequence shown here is derived from an EMBL/GenBank/DDBJ whole genome shotgun (WGS) entry which is preliminary data.</text>
</comment>
<dbReference type="RefSeq" id="WP_158982632.1">
    <property type="nucleotide sequence ID" value="NZ_VLNU01000001.1"/>
</dbReference>
<accession>A0ABP9L7H4</accession>
<keyword evidence="2" id="KW-1185">Reference proteome</keyword>
<evidence type="ECO:0000313" key="1">
    <source>
        <dbReference type="EMBL" id="GAA5070580.1"/>
    </source>
</evidence>
<reference evidence="2" key="1">
    <citation type="journal article" date="2019" name="Int. J. Syst. Evol. Microbiol.">
        <title>The Global Catalogue of Microorganisms (GCM) 10K type strain sequencing project: providing services to taxonomists for standard genome sequencing and annotation.</title>
        <authorList>
            <consortium name="The Broad Institute Genomics Platform"/>
            <consortium name="The Broad Institute Genome Sequencing Center for Infectious Disease"/>
            <person name="Wu L."/>
            <person name="Ma J."/>
        </authorList>
    </citation>
    <scope>NUCLEOTIDE SEQUENCE [LARGE SCALE GENOMIC DNA]</scope>
    <source>
        <strain evidence="2">JCM 19212</strain>
    </source>
</reference>
<protein>
    <submittedName>
        <fullName evidence="1">Uncharacterized protein</fullName>
    </submittedName>
</protein>
<evidence type="ECO:0000313" key="2">
    <source>
        <dbReference type="Proteomes" id="UP001501083"/>
    </source>
</evidence>
<name>A0ABP9L7H4_9GAMM</name>
<dbReference type="EMBL" id="BAABKY010000001">
    <property type="protein sequence ID" value="GAA5070580.1"/>
    <property type="molecule type" value="Genomic_DNA"/>
</dbReference>